<dbReference type="AlphaFoldDB" id="A0A9P0W114"/>
<dbReference type="EMBL" id="CAKXYY010000029">
    <property type="protein sequence ID" value="CAH2355596.1"/>
    <property type="molecule type" value="Genomic_DNA"/>
</dbReference>
<dbReference type="GO" id="GO:0005886">
    <property type="term" value="C:plasma membrane"/>
    <property type="evidence" value="ECO:0007669"/>
    <property type="project" value="InterPro"/>
</dbReference>
<gene>
    <name evidence="3" type="ORF">CLIB1423_29S00694</name>
</gene>
<feature type="transmembrane region" description="Helical" evidence="2">
    <location>
        <begin position="191"/>
        <end position="212"/>
    </location>
</feature>
<dbReference type="InterPro" id="IPR009571">
    <property type="entry name" value="SUR7/Rim9-like_fungi"/>
</dbReference>
<evidence type="ECO:0000256" key="1">
    <source>
        <dbReference type="SAM" id="MobiDB-lite"/>
    </source>
</evidence>
<evidence type="ECO:0000313" key="4">
    <source>
        <dbReference type="Proteomes" id="UP000837801"/>
    </source>
</evidence>
<dbReference type="GO" id="GO:0006897">
    <property type="term" value="P:endocytosis"/>
    <property type="evidence" value="ECO:0007669"/>
    <property type="project" value="TreeGrafter"/>
</dbReference>
<feature type="region of interest" description="Disordered" evidence="1">
    <location>
        <begin position="323"/>
        <end position="344"/>
    </location>
</feature>
<protein>
    <submittedName>
        <fullName evidence="3">Uncharacterized protein</fullName>
    </submittedName>
</protein>
<comment type="caution">
    <text evidence="3">The sequence shown here is derived from an EMBL/GenBank/DDBJ whole genome shotgun (WGS) entry which is preliminary data.</text>
</comment>
<dbReference type="GO" id="GO:0030866">
    <property type="term" value="P:cortical actin cytoskeleton organization"/>
    <property type="evidence" value="ECO:0007669"/>
    <property type="project" value="TreeGrafter"/>
</dbReference>
<accession>A0A9P0W114</accession>
<keyword evidence="2" id="KW-0472">Membrane</keyword>
<keyword evidence="2" id="KW-0812">Transmembrane</keyword>
<name>A0A9P0W114_9ASCO</name>
<proteinExistence type="predicted"/>
<feature type="transmembrane region" description="Helical" evidence="2">
    <location>
        <begin position="148"/>
        <end position="170"/>
    </location>
</feature>
<dbReference type="GO" id="GO:0031505">
    <property type="term" value="P:fungal-type cell wall organization"/>
    <property type="evidence" value="ECO:0007669"/>
    <property type="project" value="TreeGrafter"/>
</dbReference>
<feature type="transmembrane region" description="Helical" evidence="2">
    <location>
        <begin position="121"/>
        <end position="142"/>
    </location>
</feature>
<dbReference type="GO" id="GO:0032185">
    <property type="term" value="P:septin cytoskeleton organization"/>
    <property type="evidence" value="ECO:0007669"/>
    <property type="project" value="TreeGrafter"/>
</dbReference>
<sequence>MYPTLSVYNDATTVPIFAHLLTIILLINILLIGKYTTTFPFNSLYWSDVTIGDESWTRFSYARWTNYGICGDSNLNCTVVMSAFPYDPIKELSRSSGVLKGILPKDFTSARKTYISSSRSAFGLYATGLTFSFISLFAHYLFVFRKIVINRLIFLVKFLAFFFTGIAALLSTTIHCRGVSTFIAAGYDAKVGVLAQFYIWFTVFCSLAALSYSSVRYYGQGPQYDIESKPQITSSVSNAYNTSNAVTNVNDANNVSNSHNISNLNNETTTNNANVINYTTHNAPVTNIHFIQPESNNTHYPAQEPLHRASEDYTYDVNEGHFHEVDQQSPPPEYFPGEVSWNRH</sequence>
<dbReference type="PANTHER" id="PTHR36414">
    <property type="entry name" value="PROTEIN SUR7"/>
    <property type="match status" value="1"/>
</dbReference>
<dbReference type="PANTHER" id="PTHR36414:SF1">
    <property type="entry name" value="PROTEIN SUR7"/>
    <property type="match status" value="1"/>
</dbReference>
<dbReference type="GO" id="GO:0005938">
    <property type="term" value="C:cell cortex"/>
    <property type="evidence" value="ECO:0007669"/>
    <property type="project" value="TreeGrafter"/>
</dbReference>
<dbReference type="Proteomes" id="UP000837801">
    <property type="component" value="Unassembled WGS sequence"/>
</dbReference>
<organism evidence="3 4">
    <name type="scientific">[Candida] railenensis</name>
    <dbReference type="NCBI Taxonomy" id="45579"/>
    <lineage>
        <taxon>Eukaryota</taxon>
        <taxon>Fungi</taxon>
        <taxon>Dikarya</taxon>
        <taxon>Ascomycota</taxon>
        <taxon>Saccharomycotina</taxon>
        <taxon>Pichiomycetes</taxon>
        <taxon>Debaryomycetaceae</taxon>
        <taxon>Kurtzmaniella</taxon>
    </lineage>
</organism>
<evidence type="ECO:0000313" key="3">
    <source>
        <dbReference type="EMBL" id="CAH2355596.1"/>
    </source>
</evidence>
<feature type="transmembrane region" description="Helical" evidence="2">
    <location>
        <begin position="12"/>
        <end position="33"/>
    </location>
</feature>
<dbReference type="Pfam" id="PF06687">
    <property type="entry name" value="SUR7"/>
    <property type="match status" value="1"/>
</dbReference>
<keyword evidence="2" id="KW-1133">Transmembrane helix</keyword>
<dbReference type="GO" id="GO:0045121">
    <property type="term" value="C:membrane raft"/>
    <property type="evidence" value="ECO:0007669"/>
    <property type="project" value="TreeGrafter"/>
</dbReference>
<reference evidence="3" key="1">
    <citation type="submission" date="2022-03" db="EMBL/GenBank/DDBJ databases">
        <authorList>
            <person name="Legras J.-L."/>
            <person name="Devillers H."/>
            <person name="Grondin C."/>
        </authorList>
    </citation>
    <scope>NUCLEOTIDE SEQUENCE</scope>
    <source>
        <strain evidence="3">CLIB 1423</strain>
    </source>
</reference>
<evidence type="ECO:0000256" key="2">
    <source>
        <dbReference type="SAM" id="Phobius"/>
    </source>
</evidence>
<keyword evidence="4" id="KW-1185">Reference proteome</keyword>